<dbReference type="CDD" id="cd23934">
    <property type="entry name" value="AGPR_1_C"/>
    <property type="match status" value="1"/>
</dbReference>
<protein>
    <recommendedName>
        <fullName evidence="7">N-acetyl-gamma-glutamyl-phosphate reductase</fullName>
        <shortName evidence="7">AGPR</shortName>
        <ecNumber evidence="7">1.2.1.38</ecNumber>
    </recommendedName>
    <alternativeName>
        <fullName evidence="7">N-acetyl-glutamate semialdehyde dehydrogenase</fullName>
        <shortName evidence="7">NAGSA dehydrogenase</shortName>
    </alternativeName>
</protein>
<evidence type="ECO:0000256" key="7">
    <source>
        <dbReference type="HAMAP-Rule" id="MF_00150"/>
    </source>
</evidence>
<dbReference type="Pfam" id="PF22698">
    <property type="entry name" value="Semialdhyde_dhC_1"/>
    <property type="match status" value="1"/>
</dbReference>
<name>A0A1G8YV47_9FIRM</name>
<dbReference type="EMBL" id="FNFP01000001">
    <property type="protein sequence ID" value="SDK06719.1"/>
    <property type="molecule type" value="Genomic_DNA"/>
</dbReference>
<comment type="function">
    <text evidence="7">Catalyzes the NADPH-dependent reduction of N-acetyl-5-glutamyl phosphate to yield N-acetyl-L-glutamate 5-semialdehyde.</text>
</comment>
<evidence type="ECO:0000256" key="1">
    <source>
        <dbReference type="ARBA" id="ARBA00004862"/>
    </source>
</evidence>
<dbReference type="InterPro" id="IPR023013">
    <property type="entry name" value="AGPR_AS"/>
</dbReference>
<accession>A0A1G8YV47</accession>
<dbReference type="STRING" id="393762.SAMN05660472_00657"/>
<dbReference type="FunFam" id="3.30.360.10:FF:000014">
    <property type="entry name" value="N-acetyl-gamma-glutamyl-phosphate reductase"/>
    <property type="match status" value="1"/>
</dbReference>
<comment type="similarity">
    <text evidence="7">Belongs to the NAGSA dehydrogenase family. Type 1 subfamily.</text>
</comment>
<keyword evidence="11" id="KW-1185">Reference proteome</keyword>
<dbReference type="GO" id="GO:0003942">
    <property type="term" value="F:N-acetyl-gamma-glutamyl-phosphate reductase activity"/>
    <property type="evidence" value="ECO:0007669"/>
    <property type="project" value="UniProtKB-UniRule"/>
</dbReference>
<evidence type="ECO:0000256" key="4">
    <source>
        <dbReference type="ARBA" id="ARBA00022857"/>
    </source>
</evidence>
<dbReference type="EC" id="1.2.1.38" evidence="7"/>
<sequence>MIKVGIIGATGYVGGELTRLLSQHDKVEISFLDSRSYASMEYSRIYPNLKNIVEEKCISINIEENFDEVDLLFCALPHGLSQEAVKKVLNKGRKVIDLSADFRLKDGAIYEKWYGVDHGATEELKKAVYGLSEIYTQEIAEAQLVANPGCYPTSILLSLYPLLKEGIIKTKGIIIDSKSGVSGAGRSPSDANLFAQCNENLRAYGIGVHRHIPEIEQELSRAATEEVTVQFTPHLAPMTRGILSTIYISNDKKAAYRDIEGIYDSYYGAQPFVRFLGEEEYPQTKAVYGTNYCDIGVKIDDRTNNLVIVSAIDNLVKGAAGQAVQNMNLMFDFKVDEGLKQAPVWP</sequence>
<evidence type="ECO:0000256" key="8">
    <source>
        <dbReference type="PROSITE-ProRule" id="PRU10010"/>
    </source>
</evidence>
<dbReference type="GO" id="GO:0070401">
    <property type="term" value="F:NADP+ binding"/>
    <property type="evidence" value="ECO:0007669"/>
    <property type="project" value="InterPro"/>
</dbReference>
<dbReference type="Proteomes" id="UP000198718">
    <property type="component" value="Unassembled WGS sequence"/>
</dbReference>
<evidence type="ECO:0000256" key="6">
    <source>
        <dbReference type="ARBA" id="ARBA00050557"/>
    </source>
</evidence>
<reference evidence="10 11" key="1">
    <citation type="submission" date="2016-10" db="EMBL/GenBank/DDBJ databases">
        <authorList>
            <person name="de Groot N.N."/>
        </authorList>
    </citation>
    <scope>NUCLEOTIDE SEQUENCE [LARGE SCALE GENOMIC DNA]</scope>
    <source>
        <strain evidence="10 11">DSM 18346</strain>
    </source>
</reference>
<dbReference type="Gene3D" id="3.40.50.720">
    <property type="entry name" value="NAD(P)-binding Rossmann-like Domain"/>
    <property type="match status" value="1"/>
</dbReference>
<evidence type="ECO:0000256" key="2">
    <source>
        <dbReference type="ARBA" id="ARBA00022571"/>
    </source>
</evidence>
<dbReference type="PROSITE" id="PS01224">
    <property type="entry name" value="ARGC"/>
    <property type="match status" value="1"/>
</dbReference>
<dbReference type="GO" id="GO:0006526">
    <property type="term" value="P:L-arginine biosynthetic process"/>
    <property type="evidence" value="ECO:0007669"/>
    <property type="project" value="UniProtKB-UniRule"/>
</dbReference>
<dbReference type="InterPro" id="IPR036291">
    <property type="entry name" value="NAD(P)-bd_dom_sf"/>
</dbReference>
<dbReference type="NCBIfam" id="TIGR01850">
    <property type="entry name" value="argC"/>
    <property type="match status" value="1"/>
</dbReference>
<comment type="pathway">
    <text evidence="1 7">Amino-acid biosynthesis; L-arginine biosynthesis; N(2)-acetyl-L-ornithine from L-glutamate: step 3/4.</text>
</comment>
<dbReference type="InterPro" id="IPR050085">
    <property type="entry name" value="AGPR"/>
</dbReference>
<evidence type="ECO:0000313" key="10">
    <source>
        <dbReference type="EMBL" id="SDK06719.1"/>
    </source>
</evidence>
<feature type="domain" description="Semialdehyde dehydrogenase NAD-binding" evidence="9">
    <location>
        <begin position="3"/>
        <end position="142"/>
    </location>
</feature>
<dbReference type="SMART" id="SM00859">
    <property type="entry name" value="Semialdhyde_dh"/>
    <property type="match status" value="1"/>
</dbReference>
<organism evidence="10 11">
    <name type="scientific">Natronincola ferrireducens</name>
    <dbReference type="NCBI Taxonomy" id="393762"/>
    <lineage>
        <taxon>Bacteria</taxon>
        <taxon>Bacillati</taxon>
        <taxon>Bacillota</taxon>
        <taxon>Clostridia</taxon>
        <taxon>Peptostreptococcales</taxon>
        <taxon>Natronincolaceae</taxon>
        <taxon>Natronincola</taxon>
    </lineage>
</organism>
<dbReference type="Gene3D" id="3.30.360.10">
    <property type="entry name" value="Dihydrodipicolinate Reductase, domain 2"/>
    <property type="match status" value="1"/>
</dbReference>
<keyword evidence="2 7" id="KW-0055">Arginine biosynthesis</keyword>
<comment type="catalytic activity">
    <reaction evidence="6 7">
        <text>N-acetyl-L-glutamate 5-semialdehyde + phosphate + NADP(+) = N-acetyl-L-glutamyl 5-phosphate + NADPH + H(+)</text>
        <dbReference type="Rhea" id="RHEA:21588"/>
        <dbReference type="ChEBI" id="CHEBI:15378"/>
        <dbReference type="ChEBI" id="CHEBI:29123"/>
        <dbReference type="ChEBI" id="CHEBI:43474"/>
        <dbReference type="ChEBI" id="CHEBI:57783"/>
        <dbReference type="ChEBI" id="CHEBI:57936"/>
        <dbReference type="ChEBI" id="CHEBI:58349"/>
        <dbReference type="EC" id="1.2.1.38"/>
    </reaction>
</comment>
<dbReference type="HAMAP" id="MF_00150">
    <property type="entry name" value="ArgC_type1"/>
    <property type="match status" value="1"/>
</dbReference>
<evidence type="ECO:0000259" key="9">
    <source>
        <dbReference type="SMART" id="SM00859"/>
    </source>
</evidence>
<dbReference type="InterPro" id="IPR000534">
    <property type="entry name" value="Semialdehyde_DH_NAD-bd"/>
</dbReference>
<dbReference type="PANTHER" id="PTHR32338">
    <property type="entry name" value="N-ACETYL-GAMMA-GLUTAMYL-PHOSPHATE REDUCTASE, CHLOROPLASTIC-RELATED-RELATED"/>
    <property type="match status" value="1"/>
</dbReference>
<dbReference type="PANTHER" id="PTHR32338:SF10">
    <property type="entry name" value="N-ACETYL-GAMMA-GLUTAMYL-PHOSPHATE REDUCTASE, CHLOROPLASTIC-RELATED"/>
    <property type="match status" value="1"/>
</dbReference>
<dbReference type="InterPro" id="IPR058924">
    <property type="entry name" value="AGPR_dimerisation_dom"/>
</dbReference>
<dbReference type="Pfam" id="PF01118">
    <property type="entry name" value="Semialdhyde_dh"/>
    <property type="match status" value="1"/>
</dbReference>
<feature type="active site" evidence="7 8">
    <location>
        <position position="150"/>
    </location>
</feature>
<dbReference type="SUPFAM" id="SSF51735">
    <property type="entry name" value="NAD(P)-binding Rossmann-fold domains"/>
    <property type="match status" value="1"/>
</dbReference>
<keyword evidence="7" id="KW-0963">Cytoplasm</keyword>
<dbReference type="RefSeq" id="WP_090550213.1">
    <property type="nucleotide sequence ID" value="NZ_FNFP01000001.1"/>
</dbReference>
<dbReference type="SUPFAM" id="SSF55347">
    <property type="entry name" value="Glyceraldehyde-3-phosphate dehydrogenase-like, C-terminal domain"/>
    <property type="match status" value="1"/>
</dbReference>
<evidence type="ECO:0000256" key="5">
    <source>
        <dbReference type="ARBA" id="ARBA00023002"/>
    </source>
</evidence>
<dbReference type="CDD" id="cd17895">
    <property type="entry name" value="AGPR_1_N"/>
    <property type="match status" value="1"/>
</dbReference>
<keyword evidence="5 7" id="KW-0560">Oxidoreductase</keyword>
<dbReference type="InterPro" id="IPR000706">
    <property type="entry name" value="AGPR_type-1"/>
</dbReference>
<gene>
    <name evidence="7" type="primary">argC</name>
    <name evidence="10" type="ORF">SAMN05660472_00657</name>
</gene>
<keyword evidence="3 7" id="KW-0028">Amino-acid biosynthesis</keyword>
<proteinExistence type="inferred from homology"/>
<evidence type="ECO:0000256" key="3">
    <source>
        <dbReference type="ARBA" id="ARBA00022605"/>
    </source>
</evidence>
<dbReference type="UniPathway" id="UPA00068">
    <property type="reaction ID" value="UER00108"/>
</dbReference>
<dbReference type="OrthoDB" id="9801289at2"/>
<keyword evidence="4 7" id="KW-0521">NADP</keyword>
<dbReference type="GO" id="GO:0051287">
    <property type="term" value="F:NAD binding"/>
    <property type="evidence" value="ECO:0007669"/>
    <property type="project" value="InterPro"/>
</dbReference>
<comment type="subcellular location">
    <subcellularLocation>
        <location evidence="7">Cytoplasm</location>
    </subcellularLocation>
</comment>
<dbReference type="AlphaFoldDB" id="A0A1G8YV47"/>
<dbReference type="GO" id="GO:0005737">
    <property type="term" value="C:cytoplasm"/>
    <property type="evidence" value="ECO:0007669"/>
    <property type="project" value="UniProtKB-SubCell"/>
</dbReference>
<evidence type="ECO:0000313" key="11">
    <source>
        <dbReference type="Proteomes" id="UP000198718"/>
    </source>
</evidence>